<accession>A0A9D0ZL53</accession>
<organism evidence="2 3">
    <name type="scientific">Candidatus Pullichristensenella stercorigallinarum</name>
    <dbReference type="NCBI Taxonomy" id="2840909"/>
    <lineage>
        <taxon>Bacteria</taxon>
        <taxon>Bacillati</taxon>
        <taxon>Bacillota</taxon>
        <taxon>Clostridia</taxon>
        <taxon>Candidatus Pullichristensenella</taxon>
    </lineage>
</organism>
<reference evidence="2" key="2">
    <citation type="journal article" date="2021" name="PeerJ">
        <title>Extensive microbial diversity within the chicken gut microbiome revealed by metagenomics and culture.</title>
        <authorList>
            <person name="Gilroy R."/>
            <person name="Ravi A."/>
            <person name="Getino M."/>
            <person name="Pursley I."/>
            <person name="Horton D.L."/>
            <person name="Alikhan N.F."/>
            <person name="Baker D."/>
            <person name="Gharbi K."/>
            <person name="Hall N."/>
            <person name="Watson M."/>
            <person name="Adriaenssens E.M."/>
            <person name="Foster-Nyarko E."/>
            <person name="Jarju S."/>
            <person name="Secka A."/>
            <person name="Antonio M."/>
            <person name="Oren A."/>
            <person name="Chaudhuri R.R."/>
            <person name="La Ragione R."/>
            <person name="Hildebrand F."/>
            <person name="Pallen M.J."/>
        </authorList>
    </citation>
    <scope>NUCLEOTIDE SEQUENCE</scope>
    <source>
        <strain evidence="2">ChiSjej6B24-2974</strain>
    </source>
</reference>
<dbReference type="SUPFAM" id="SSF51658">
    <property type="entry name" value="Xylose isomerase-like"/>
    <property type="match status" value="1"/>
</dbReference>
<proteinExistence type="predicted"/>
<dbReference type="InterPro" id="IPR013022">
    <property type="entry name" value="Xyl_isomerase-like_TIM-brl"/>
</dbReference>
<dbReference type="PANTHER" id="PTHR12110:SF21">
    <property type="entry name" value="XYLOSE ISOMERASE-LIKE TIM BARREL DOMAIN-CONTAINING PROTEIN"/>
    <property type="match status" value="1"/>
</dbReference>
<sequence>MKLGILTNVVCNLSLEEALRYFKSLGIEMVEIGCGGTPGTQHCDPEVLLNDQAAFEQFKALFAKYELGISAFSCHGNPVHPVKEIADRYDRIMRNAVLMAEKMGVDTIVCFSGCPGSEENSKYPHWCTTVWPFDPVPTLIWQWEQRLIPYWKDFAAFAREHNVKHIAIEMHPGFCVYNPATLLRLREAVGPEIGANFDPSHLIWQGIDIPTAIRKLSGCIYHFHAKDTYVDPVEMGKNGFFNPMGKLGEQYPPFSFRIPGNGTSQSYWRKIIVALSQAGYNGTVSIEHEDDTMSQDEGIRKSVAFLKEILVREQATRRWWRDPIEQYQRTFLPE</sequence>
<dbReference type="InterPro" id="IPR050312">
    <property type="entry name" value="IolE/XylAMocC-like"/>
</dbReference>
<dbReference type="Pfam" id="PF01261">
    <property type="entry name" value="AP_endonuc_2"/>
    <property type="match status" value="1"/>
</dbReference>
<feature type="domain" description="Xylose isomerase-like TIM barrel" evidence="1">
    <location>
        <begin position="20"/>
        <end position="308"/>
    </location>
</feature>
<protein>
    <submittedName>
        <fullName evidence="2">Sugar phosphate isomerase/epimerase</fullName>
    </submittedName>
</protein>
<dbReference type="EMBL" id="DVFZ01000049">
    <property type="protein sequence ID" value="HIQ82420.1"/>
    <property type="molecule type" value="Genomic_DNA"/>
</dbReference>
<evidence type="ECO:0000313" key="2">
    <source>
        <dbReference type="EMBL" id="HIQ82420.1"/>
    </source>
</evidence>
<gene>
    <name evidence="2" type="ORF">IAA52_04900</name>
</gene>
<evidence type="ECO:0000313" key="3">
    <source>
        <dbReference type="Proteomes" id="UP000824260"/>
    </source>
</evidence>
<keyword evidence="2" id="KW-0413">Isomerase</keyword>
<reference evidence="2" key="1">
    <citation type="submission" date="2020-10" db="EMBL/GenBank/DDBJ databases">
        <authorList>
            <person name="Gilroy R."/>
        </authorList>
    </citation>
    <scope>NUCLEOTIDE SEQUENCE</scope>
    <source>
        <strain evidence="2">ChiSjej6B24-2974</strain>
    </source>
</reference>
<dbReference type="AlphaFoldDB" id="A0A9D0ZL53"/>
<evidence type="ECO:0000259" key="1">
    <source>
        <dbReference type="Pfam" id="PF01261"/>
    </source>
</evidence>
<comment type="caution">
    <text evidence="2">The sequence shown here is derived from an EMBL/GenBank/DDBJ whole genome shotgun (WGS) entry which is preliminary data.</text>
</comment>
<dbReference type="InterPro" id="IPR036237">
    <property type="entry name" value="Xyl_isomerase-like_sf"/>
</dbReference>
<dbReference type="Gene3D" id="3.20.20.150">
    <property type="entry name" value="Divalent-metal-dependent TIM barrel enzymes"/>
    <property type="match status" value="1"/>
</dbReference>
<dbReference type="Proteomes" id="UP000824260">
    <property type="component" value="Unassembled WGS sequence"/>
</dbReference>
<dbReference type="GO" id="GO:0016853">
    <property type="term" value="F:isomerase activity"/>
    <property type="evidence" value="ECO:0007669"/>
    <property type="project" value="UniProtKB-KW"/>
</dbReference>
<name>A0A9D0ZL53_9FIRM</name>
<dbReference type="PANTHER" id="PTHR12110">
    <property type="entry name" value="HYDROXYPYRUVATE ISOMERASE"/>
    <property type="match status" value="1"/>
</dbReference>